<organism evidence="4">
    <name type="scientific">candidate division WOR-3 bacterium</name>
    <dbReference type="NCBI Taxonomy" id="2052148"/>
    <lineage>
        <taxon>Bacteria</taxon>
        <taxon>Bacteria division WOR-3</taxon>
    </lineage>
</organism>
<dbReference type="SUPFAM" id="SSF55469">
    <property type="entry name" value="FMN-dependent nitroreductase-like"/>
    <property type="match status" value="1"/>
</dbReference>
<comment type="caution">
    <text evidence="4">The sequence shown here is derived from an EMBL/GenBank/DDBJ whole genome shotgun (WGS) entry which is preliminary data.</text>
</comment>
<sequence length="173" mass="19715">MDFYEVIRKRRSVRKYKPDPIPDEILERILEAGRLAPSAKNIQPWKFIVIDDPKIKEELVPACRNQKFIAEAPIVICVVALEKIAWGRMGGYWSSYPVDCAIALEHIVLAATNEGLGTCWIGAYDEKEVKKILKCPDEVKVIALTPLGYPAEEPPERSRKPLSEIVCYNQYQE</sequence>
<proteinExistence type="inferred from homology"/>
<dbReference type="EMBL" id="DTDR01000120">
    <property type="protein sequence ID" value="HGK63863.1"/>
    <property type="molecule type" value="Genomic_DNA"/>
</dbReference>
<protein>
    <submittedName>
        <fullName evidence="4">Nitroreductase</fullName>
    </submittedName>
</protein>
<dbReference type="GO" id="GO:0016491">
    <property type="term" value="F:oxidoreductase activity"/>
    <property type="evidence" value="ECO:0007669"/>
    <property type="project" value="UniProtKB-KW"/>
</dbReference>
<dbReference type="CDD" id="cd02139">
    <property type="entry name" value="nitroreductase"/>
    <property type="match status" value="1"/>
</dbReference>
<name>A0A7V3ZVM3_UNCW3</name>
<gene>
    <name evidence="4" type="ORF">ENU74_04665</name>
</gene>
<evidence type="ECO:0000259" key="3">
    <source>
        <dbReference type="Pfam" id="PF00881"/>
    </source>
</evidence>
<accession>A0A7V3ZVM3</accession>
<dbReference type="InterPro" id="IPR000415">
    <property type="entry name" value="Nitroreductase-like"/>
</dbReference>
<feature type="domain" description="Nitroreductase" evidence="3">
    <location>
        <begin position="7"/>
        <end position="149"/>
    </location>
</feature>
<comment type="similarity">
    <text evidence="1">Belongs to the nitroreductase family.</text>
</comment>
<dbReference type="PANTHER" id="PTHR43673">
    <property type="entry name" value="NAD(P)H NITROREDUCTASE YDGI-RELATED"/>
    <property type="match status" value="1"/>
</dbReference>
<dbReference type="Gene3D" id="3.40.109.10">
    <property type="entry name" value="NADH Oxidase"/>
    <property type="match status" value="1"/>
</dbReference>
<evidence type="ECO:0000256" key="1">
    <source>
        <dbReference type="ARBA" id="ARBA00007118"/>
    </source>
</evidence>
<evidence type="ECO:0000313" key="4">
    <source>
        <dbReference type="EMBL" id="HGK63863.1"/>
    </source>
</evidence>
<dbReference type="PANTHER" id="PTHR43673:SF10">
    <property type="entry name" value="NADH DEHYDROGENASE_NAD(P)H NITROREDUCTASE XCC3605-RELATED"/>
    <property type="match status" value="1"/>
</dbReference>
<evidence type="ECO:0000256" key="2">
    <source>
        <dbReference type="ARBA" id="ARBA00023002"/>
    </source>
</evidence>
<reference evidence="4" key="1">
    <citation type="journal article" date="2020" name="mSystems">
        <title>Genome- and Community-Level Interaction Insights into Carbon Utilization and Element Cycling Functions of Hydrothermarchaeota in Hydrothermal Sediment.</title>
        <authorList>
            <person name="Zhou Z."/>
            <person name="Liu Y."/>
            <person name="Xu W."/>
            <person name="Pan J."/>
            <person name="Luo Z.H."/>
            <person name="Li M."/>
        </authorList>
    </citation>
    <scope>NUCLEOTIDE SEQUENCE [LARGE SCALE GENOMIC DNA]</scope>
    <source>
        <strain evidence="4">SpSt-697</strain>
    </source>
</reference>
<dbReference type="InterPro" id="IPR029479">
    <property type="entry name" value="Nitroreductase"/>
</dbReference>
<dbReference type="Pfam" id="PF00881">
    <property type="entry name" value="Nitroreductase"/>
    <property type="match status" value="1"/>
</dbReference>
<keyword evidence="2" id="KW-0560">Oxidoreductase</keyword>
<dbReference type="AlphaFoldDB" id="A0A7V3ZVM3"/>